<protein>
    <submittedName>
        <fullName evidence="1">Uncharacterized protein</fullName>
    </submittedName>
</protein>
<dbReference type="EMBL" id="BPLR01016984">
    <property type="protein sequence ID" value="GIY87846.1"/>
    <property type="molecule type" value="Genomic_DNA"/>
</dbReference>
<organism evidence="1 2">
    <name type="scientific">Caerostris extrusa</name>
    <name type="common">Bark spider</name>
    <name type="synonym">Caerostris bankana</name>
    <dbReference type="NCBI Taxonomy" id="172846"/>
    <lineage>
        <taxon>Eukaryota</taxon>
        <taxon>Metazoa</taxon>
        <taxon>Ecdysozoa</taxon>
        <taxon>Arthropoda</taxon>
        <taxon>Chelicerata</taxon>
        <taxon>Arachnida</taxon>
        <taxon>Araneae</taxon>
        <taxon>Araneomorphae</taxon>
        <taxon>Entelegynae</taxon>
        <taxon>Araneoidea</taxon>
        <taxon>Araneidae</taxon>
        <taxon>Caerostris</taxon>
    </lineage>
</organism>
<sequence length="158" mass="17746">MQGFCAQDRVTSRNQRFPSKFTSAENPEPLWGTGCWSSRVYRWHEKFASDEYSKDTYNTEGGQRGTCLGEFLCRISAEEIFSSIIFEMKNLEGALMESPLTFGYLGNPFPRGKVTLILTIAINTVSNFSSNGTLFHVVITTTLKACIGNILCEEYVLL</sequence>
<proteinExistence type="predicted"/>
<comment type="caution">
    <text evidence="1">The sequence shown here is derived from an EMBL/GenBank/DDBJ whole genome shotgun (WGS) entry which is preliminary data.</text>
</comment>
<keyword evidence="2" id="KW-1185">Reference proteome</keyword>
<accession>A0AAV4WY68</accession>
<reference evidence="1 2" key="1">
    <citation type="submission" date="2021-06" db="EMBL/GenBank/DDBJ databases">
        <title>Caerostris extrusa draft genome.</title>
        <authorList>
            <person name="Kono N."/>
            <person name="Arakawa K."/>
        </authorList>
    </citation>
    <scope>NUCLEOTIDE SEQUENCE [LARGE SCALE GENOMIC DNA]</scope>
</reference>
<evidence type="ECO:0000313" key="1">
    <source>
        <dbReference type="EMBL" id="GIY87846.1"/>
    </source>
</evidence>
<gene>
    <name evidence="1" type="ORF">CEXT_689811</name>
</gene>
<dbReference type="AlphaFoldDB" id="A0AAV4WY68"/>
<name>A0AAV4WY68_CAEEX</name>
<evidence type="ECO:0000313" key="2">
    <source>
        <dbReference type="Proteomes" id="UP001054945"/>
    </source>
</evidence>
<dbReference type="Proteomes" id="UP001054945">
    <property type="component" value="Unassembled WGS sequence"/>
</dbReference>